<dbReference type="SUPFAM" id="SSF55729">
    <property type="entry name" value="Acyl-CoA N-acyltransferases (Nat)"/>
    <property type="match status" value="1"/>
</dbReference>
<sequence>MNSIIAFLFRQQIESNDKSKASLTSEMPPAYGHSIPPAYEREDDAEAPPLRLSRHFQQHTDEKTFATLGESVNSSDIGNAGSMGIQNSNEKAVAVYRPRPTTNRRVSSSAMGGLIIESRKTAAPAPLGVHGRVAAAGSFSRGLHLKNKEAPLNGPEAYRRKISTRIYRVTDEFISRCQNLVDHVFTNDPLCQYLRGLTITDKESSAIMQKYYKKSQQLALRRAAVKGDITLRAAIISSDTVTGGSASSASHQVIQEIEACAGFALWRVSPENSYSWQLFLFDLKTAHKRLIAMLDELFWGLKNGNLYSFEYHIPGGVVDENRYSVYTRSREKIVKKLLKGRRYLTIKNLGVLAEFRNEGIGSQLLQYGLDMADTQNLPIYVETSSLKFLKFCEKFRFKLVHELRLLDLQQGSFNIRNRMAPTKLDAESGAKRRDEVLASTVATDQSSNAPEDKGRNASLNIPRTCAVYCMIREPAVKKLAPPPVLPETLGADSSDAKME</sequence>
<evidence type="ECO:0000313" key="2">
    <source>
        <dbReference type="Proteomes" id="UP000094385"/>
    </source>
</evidence>
<evidence type="ECO:0000313" key="1">
    <source>
        <dbReference type="EMBL" id="ODQ70627.1"/>
    </source>
</evidence>
<reference evidence="1 2" key="1">
    <citation type="journal article" date="2016" name="Proc. Natl. Acad. Sci. U.S.A.">
        <title>Comparative genomics of biotechnologically important yeasts.</title>
        <authorList>
            <person name="Riley R."/>
            <person name="Haridas S."/>
            <person name="Wolfe K.H."/>
            <person name="Lopes M.R."/>
            <person name="Hittinger C.T."/>
            <person name="Goeker M."/>
            <person name="Salamov A.A."/>
            <person name="Wisecaver J.H."/>
            <person name="Long T.M."/>
            <person name="Calvey C.H."/>
            <person name="Aerts A.L."/>
            <person name="Barry K.W."/>
            <person name="Choi C."/>
            <person name="Clum A."/>
            <person name="Coughlan A.Y."/>
            <person name="Deshpande S."/>
            <person name="Douglass A.P."/>
            <person name="Hanson S.J."/>
            <person name="Klenk H.-P."/>
            <person name="LaButti K.M."/>
            <person name="Lapidus A."/>
            <person name="Lindquist E.A."/>
            <person name="Lipzen A.M."/>
            <person name="Meier-Kolthoff J.P."/>
            <person name="Ohm R.A."/>
            <person name="Otillar R.P."/>
            <person name="Pangilinan J.L."/>
            <person name="Peng Y."/>
            <person name="Rokas A."/>
            <person name="Rosa C.A."/>
            <person name="Scheuner C."/>
            <person name="Sibirny A.A."/>
            <person name="Slot J.C."/>
            <person name="Stielow J.B."/>
            <person name="Sun H."/>
            <person name="Kurtzman C.P."/>
            <person name="Blackwell M."/>
            <person name="Grigoriev I.V."/>
            <person name="Jeffries T.W."/>
        </authorList>
    </citation>
    <scope>NUCLEOTIDE SEQUENCE [LARGE SCALE GENOMIC DNA]</scope>
    <source>
        <strain evidence="1 2">NRRL Y-11557</strain>
    </source>
</reference>
<dbReference type="InterPro" id="IPR052523">
    <property type="entry name" value="Trichothecene_AcTrans"/>
</dbReference>
<organism evidence="1 2">
    <name type="scientific">Lipomyces starkeyi NRRL Y-11557</name>
    <dbReference type="NCBI Taxonomy" id="675824"/>
    <lineage>
        <taxon>Eukaryota</taxon>
        <taxon>Fungi</taxon>
        <taxon>Dikarya</taxon>
        <taxon>Ascomycota</taxon>
        <taxon>Saccharomycotina</taxon>
        <taxon>Lipomycetes</taxon>
        <taxon>Lipomycetales</taxon>
        <taxon>Lipomycetaceae</taxon>
        <taxon>Lipomyces</taxon>
    </lineage>
</organism>
<evidence type="ECO:0008006" key="3">
    <source>
        <dbReference type="Google" id="ProtNLM"/>
    </source>
</evidence>
<dbReference type="InterPro" id="IPR016181">
    <property type="entry name" value="Acyl_CoA_acyltransferase"/>
</dbReference>
<dbReference type="PANTHER" id="PTHR42791:SF4">
    <property type="entry name" value="ACETYLTRANSFERASE, GNAT FAMILY FAMILY (AFU_ORTHOLOGUE AFUA_4G09540)-RELATED"/>
    <property type="match status" value="1"/>
</dbReference>
<name>A0A1E3Q0R1_LIPST</name>
<protein>
    <recommendedName>
        <fullName evidence="3">N-acetyltransferase domain-containing protein</fullName>
    </recommendedName>
</protein>
<dbReference type="CDD" id="cd04301">
    <property type="entry name" value="NAT_SF"/>
    <property type="match status" value="1"/>
</dbReference>
<dbReference type="PANTHER" id="PTHR42791">
    <property type="entry name" value="GNAT FAMILY ACETYLTRANSFERASE"/>
    <property type="match status" value="1"/>
</dbReference>
<dbReference type="Gene3D" id="3.40.630.30">
    <property type="match status" value="1"/>
</dbReference>
<dbReference type="AlphaFoldDB" id="A0A1E3Q0R1"/>
<proteinExistence type="predicted"/>
<gene>
    <name evidence="1" type="ORF">LIPSTDRAFT_172376</name>
</gene>
<dbReference type="EMBL" id="KV454300">
    <property type="protein sequence ID" value="ODQ70627.1"/>
    <property type="molecule type" value="Genomic_DNA"/>
</dbReference>
<dbReference type="Proteomes" id="UP000094385">
    <property type="component" value="Unassembled WGS sequence"/>
</dbReference>
<keyword evidence="2" id="KW-1185">Reference proteome</keyword>
<accession>A0A1E3Q0R1</accession>
<dbReference type="OrthoDB" id="2115692at2759"/>